<dbReference type="EMBL" id="JAGDFM010000373">
    <property type="protein sequence ID" value="KAG7379097.1"/>
    <property type="molecule type" value="Genomic_DNA"/>
</dbReference>
<feature type="region of interest" description="Disordered" evidence="3">
    <location>
        <begin position="570"/>
        <end position="612"/>
    </location>
</feature>
<dbReference type="OrthoDB" id="1574204at2759"/>
<dbReference type="Pfam" id="PF12799">
    <property type="entry name" value="LRR_4"/>
    <property type="match status" value="1"/>
</dbReference>
<gene>
    <name evidence="4" type="primary">LRRC43</name>
    <name evidence="4" type="ORF">PHYPSEUDO_009071</name>
</gene>
<evidence type="ECO:0000256" key="3">
    <source>
        <dbReference type="SAM" id="MobiDB-lite"/>
    </source>
</evidence>
<keyword evidence="2" id="KW-0677">Repeat</keyword>
<feature type="compositionally biased region" description="Low complexity" evidence="3">
    <location>
        <begin position="678"/>
        <end position="692"/>
    </location>
</feature>
<organism evidence="4 5">
    <name type="scientific">Phytophthora pseudosyringae</name>
    <dbReference type="NCBI Taxonomy" id="221518"/>
    <lineage>
        <taxon>Eukaryota</taxon>
        <taxon>Sar</taxon>
        <taxon>Stramenopiles</taxon>
        <taxon>Oomycota</taxon>
        <taxon>Peronosporomycetes</taxon>
        <taxon>Peronosporales</taxon>
        <taxon>Peronosporaceae</taxon>
        <taxon>Phytophthora</taxon>
    </lineage>
</organism>
<sequence length="692" mass="75658">MRGDANPTQIQVLDGAALRALSTELNSSKYAIDAHNRSIGELGNLSELPKLCSLDVSFNRITSLRNVSTARELRELKIYNNKLTNTIGLKANSNLEGLQMNDNQIEQISSDFLALGRLKNLWLNGNRITSIQNLRGCRLLVHLDLGRNKLQGGASEGLDGLNNLTHLNLTGNQLTSVGNLAHLTKLEELNLSENKLTSLQGILPPNLAVLRVNGNQISDFQGFLTPLEKLNELYAHDNVIADLEPLPTRCPQLESVDLRNNQIDSNSQITDLAKCETLQDIWLQGNPCCYSSSYLIEVMTAFPDLKTLDAFTDVQLQLCREKLKKGTISQEELLNSSRASTPSYRPGSATSRPGSARARTPMGRPATPDTPPIFHTPSARIGNLTKLTNAEEFARAQEEVRDRLKKMKQLLNRVGSHVNEGAALADGKDVVEQVKQVKAVQRRTSAPVDSISAAIAAKKSAPTKKVGMPPNDVYDAAKLAPSASPSIASVDCASETERIPRIVQRARTVQSLIKRSCVDAGTDPLESLVSYNKPVVIRTPALGCETETQTALPPAPLLSISKSGSLRDLESKFLPAGDGNHERNNEEQTTRGETSTEPAKSDSSWEPPQDGDAIEAGMKQYLMQHVMEIPGDNQSRAEEQPEEDVDPAKFWSDSPRLDPIKTAELRKPPTSLSRSGYRSFRMPSRPSSSDSS</sequence>
<dbReference type="InterPro" id="IPR003591">
    <property type="entry name" value="Leu-rich_rpt_typical-subtyp"/>
</dbReference>
<evidence type="ECO:0000256" key="1">
    <source>
        <dbReference type="ARBA" id="ARBA00022614"/>
    </source>
</evidence>
<name>A0A8T1VCR3_9STRA</name>
<feature type="region of interest" description="Disordered" evidence="3">
    <location>
        <begin position="630"/>
        <end position="692"/>
    </location>
</feature>
<dbReference type="Proteomes" id="UP000694044">
    <property type="component" value="Unassembled WGS sequence"/>
</dbReference>
<reference evidence="4" key="1">
    <citation type="submission" date="2021-02" db="EMBL/GenBank/DDBJ databases">
        <authorList>
            <person name="Palmer J.M."/>
        </authorList>
    </citation>
    <scope>NUCLEOTIDE SEQUENCE</scope>
    <source>
        <strain evidence="4">SCRP734</strain>
    </source>
</reference>
<evidence type="ECO:0000256" key="2">
    <source>
        <dbReference type="ARBA" id="ARBA00022737"/>
    </source>
</evidence>
<dbReference type="SMART" id="SM00369">
    <property type="entry name" value="LRR_TYP"/>
    <property type="match status" value="5"/>
</dbReference>
<keyword evidence="5" id="KW-1185">Reference proteome</keyword>
<dbReference type="InterPro" id="IPR050836">
    <property type="entry name" value="SDS22/Internalin_LRR"/>
</dbReference>
<feature type="region of interest" description="Disordered" evidence="3">
    <location>
        <begin position="330"/>
        <end position="379"/>
    </location>
</feature>
<proteinExistence type="predicted"/>
<comment type="caution">
    <text evidence="4">The sequence shown here is derived from an EMBL/GenBank/DDBJ whole genome shotgun (WGS) entry which is preliminary data.</text>
</comment>
<evidence type="ECO:0000313" key="4">
    <source>
        <dbReference type="EMBL" id="KAG7379097.1"/>
    </source>
</evidence>
<dbReference type="PROSITE" id="PS51450">
    <property type="entry name" value="LRR"/>
    <property type="match status" value="4"/>
</dbReference>
<accession>A0A8T1VCR3</accession>
<feature type="compositionally biased region" description="Basic and acidic residues" evidence="3">
    <location>
        <begin position="579"/>
        <end position="590"/>
    </location>
</feature>
<feature type="compositionally biased region" description="Polar residues" evidence="3">
    <location>
        <begin position="591"/>
        <end position="606"/>
    </location>
</feature>
<dbReference type="SMART" id="SM00365">
    <property type="entry name" value="LRR_SD22"/>
    <property type="match status" value="7"/>
</dbReference>
<feature type="compositionally biased region" description="Basic and acidic residues" evidence="3">
    <location>
        <begin position="655"/>
        <end position="667"/>
    </location>
</feature>
<dbReference type="AlphaFoldDB" id="A0A8T1VCR3"/>
<keyword evidence="1" id="KW-0433">Leucine-rich repeat</keyword>
<feature type="compositionally biased region" description="Polar residues" evidence="3">
    <location>
        <begin position="330"/>
        <end position="353"/>
    </location>
</feature>
<dbReference type="PANTHER" id="PTHR46652:SF3">
    <property type="entry name" value="LEUCINE-RICH REPEAT-CONTAINING PROTEIN 9"/>
    <property type="match status" value="1"/>
</dbReference>
<dbReference type="InterPro" id="IPR001611">
    <property type="entry name" value="Leu-rich_rpt"/>
</dbReference>
<dbReference type="InterPro" id="IPR025875">
    <property type="entry name" value="Leu-rich_rpt_4"/>
</dbReference>
<evidence type="ECO:0000313" key="5">
    <source>
        <dbReference type="Proteomes" id="UP000694044"/>
    </source>
</evidence>
<dbReference type="PANTHER" id="PTHR46652">
    <property type="entry name" value="LEUCINE-RICH REPEAT AND IQ DOMAIN-CONTAINING PROTEIN 1-RELATED"/>
    <property type="match status" value="1"/>
</dbReference>
<protein>
    <submittedName>
        <fullName evidence="4">Leucine-rich repeat-containing protein 43</fullName>
    </submittedName>
</protein>